<keyword evidence="2" id="KW-1133">Transmembrane helix</keyword>
<dbReference type="AlphaFoldDB" id="A0A8J4DS91"/>
<accession>A0A8J4DS91</accession>
<dbReference type="EMBL" id="BOPF01000021">
    <property type="protein sequence ID" value="GIJ48459.1"/>
    <property type="molecule type" value="Genomic_DNA"/>
</dbReference>
<organism evidence="4 5">
    <name type="scientific">Virgisporangium aliadipatigenens</name>
    <dbReference type="NCBI Taxonomy" id="741659"/>
    <lineage>
        <taxon>Bacteria</taxon>
        <taxon>Bacillati</taxon>
        <taxon>Actinomycetota</taxon>
        <taxon>Actinomycetes</taxon>
        <taxon>Micromonosporales</taxon>
        <taxon>Micromonosporaceae</taxon>
        <taxon>Virgisporangium</taxon>
    </lineage>
</organism>
<proteinExistence type="predicted"/>
<feature type="region of interest" description="Disordered" evidence="1">
    <location>
        <begin position="91"/>
        <end position="125"/>
    </location>
</feature>
<keyword evidence="2" id="KW-0472">Membrane</keyword>
<gene>
    <name evidence="4" type="ORF">Val02_53450</name>
</gene>
<dbReference type="SUPFAM" id="SSF82771">
    <property type="entry name" value="GIY-YIG endonuclease"/>
    <property type="match status" value="1"/>
</dbReference>
<sequence>MVQSQSMGRVSLERQFRMYRFYDEHGALLYVGITGRRPFRRLMEHVCDKPWAPEMARWEVDPGVWTTEEEVLVVERHTIRSERPRYNVRHNESNPDRVWAPPVQRGAPPQQQRGGWSGRRPMGRVPSRRTPYRRLPWYTRMARTLTFRVSVLWLVLAGVFGAGAWYAADLLAAKGFTPDLPVTSTAGVGAVVATAVVVRWWKRIKRALKRRR</sequence>
<evidence type="ECO:0000256" key="2">
    <source>
        <dbReference type="SAM" id="Phobius"/>
    </source>
</evidence>
<evidence type="ECO:0000259" key="3">
    <source>
        <dbReference type="PROSITE" id="PS50164"/>
    </source>
</evidence>
<dbReference type="InterPro" id="IPR035901">
    <property type="entry name" value="GIY-YIG_endonuc_sf"/>
</dbReference>
<feature type="transmembrane region" description="Helical" evidence="2">
    <location>
        <begin position="180"/>
        <end position="201"/>
    </location>
</feature>
<dbReference type="InterPro" id="IPR000305">
    <property type="entry name" value="GIY-YIG_endonuc"/>
</dbReference>
<keyword evidence="2" id="KW-0812">Transmembrane</keyword>
<feature type="domain" description="GIY-YIG" evidence="3">
    <location>
        <begin position="14"/>
        <end position="88"/>
    </location>
</feature>
<reference evidence="4" key="1">
    <citation type="submission" date="2021-01" db="EMBL/GenBank/DDBJ databases">
        <title>Whole genome shotgun sequence of Virgisporangium aliadipatigenens NBRC 105644.</title>
        <authorList>
            <person name="Komaki H."/>
            <person name="Tamura T."/>
        </authorList>
    </citation>
    <scope>NUCLEOTIDE SEQUENCE</scope>
    <source>
        <strain evidence="4">NBRC 105644</strain>
    </source>
</reference>
<name>A0A8J4DS91_9ACTN</name>
<comment type="caution">
    <text evidence="4">The sequence shown here is derived from an EMBL/GenBank/DDBJ whole genome shotgun (WGS) entry which is preliminary data.</text>
</comment>
<evidence type="ECO:0000313" key="4">
    <source>
        <dbReference type="EMBL" id="GIJ48459.1"/>
    </source>
</evidence>
<keyword evidence="5" id="KW-1185">Reference proteome</keyword>
<evidence type="ECO:0000313" key="5">
    <source>
        <dbReference type="Proteomes" id="UP000619260"/>
    </source>
</evidence>
<dbReference type="SMART" id="SM00465">
    <property type="entry name" value="GIYc"/>
    <property type="match status" value="1"/>
</dbReference>
<dbReference type="Proteomes" id="UP000619260">
    <property type="component" value="Unassembled WGS sequence"/>
</dbReference>
<protein>
    <recommendedName>
        <fullName evidence="3">GIY-YIG domain-containing protein</fullName>
    </recommendedName>
</protein>
<feature type="transmembrane region" description="Helical" evidence="2">
    <location>
        <begin position="145"/>
        <end position="168"/>
    </location>
</feature>
<dbReference type="PROSITE" id="PS50164">
    <property type="entry name" value="GIY_YIG"/>
    <property type="match status" value="1"/>
</dbReference>
<feature type="compositionally biased region" description="Low complexity" evidence="1">
    <location>
        <begin position="100"/>
        <end position="114"/>
    </location>
</feature>
<evidence type="ECO:0000256" key="1">
    <source>
        <dbReference type="SAM" id="MobiDB-lite"/>
    </source>
</evidence>
<dbReference type="RefSeq" id="WP_203901949.1">
    <property type="nucleotide sequence ID" value="NZ_BOPF01000021.1"/>
</dbReference>